<evidence type="ECO:0000313" key="3">
    <source>
        <dbReference type="Proteomes" id="UP000828390"/>
    </source>
</evidence>
<protein>
    <submittedName>
        <fullName evidence="2">Uncharacterized protein</fullName>
    </submittedName>
</protein>
<reference evidence="2" key="1">
    <citation type="journal article" date="2019" name="bioRxiv">
        <title>The Genome of the Zebra Mussel, Dreissena polymorpha: A Resource for Invasive Species Research.</title>
        <authorList>
            <person name="McCartney M.A."/>
            <person name="Auch B."/>
            <person name="Kono T."/>
            <person name="Mallez S."/>
            <person name="Zhang Y."/>
            <person name="Obille A."/>
            <person name="Becker A."/>
            <person name="Abrahante J.E."/>
            <person name="Garbe J."/>
            <person name="Badalamenti J.P."/>
            <person name="Herman A."/>
            <person name="Mangelson H."/>
            <person name="Liachko I."/>
            <person name="Sullivan S."/>
            <person name="Sone E.D."/>
            <person name="Koren S."/>
            <person name="Silverstein K.A.T."/>
            <person name="Beckman K.B."/>
            <person name="Gohl D.M."/>
        </authorList>
    </citation>
    <scope>NUCLEOTIDE SEQUENCE</scope>
    <source>
        <strain evidence="2">Duluth1</strain>
        <tissue evidence="2">Whole animal</tissue>
    </source>
</reference>
<feature type="compositionally biased region" description="Pro residues" evidence="1">
    <location>
        <begin position="9"/>
        <end position="32"/>
    </location>
</feature>
<proteinExistence type="predicted"/>
<name>A0A9D4MVI4_DREPO</name>
<sequence length="61" mass="6128">MPRRRSSPAPSPSRAPAPPPRQTAPAPAPQHYPPAQVQPKQPGLLANMAATAGGVAAGSVI</sequence>
<dbReference type="EMBL" id="JAIWYP010000001">
    <property type="protein sequence ID" value="KAH3882534.1"/>
    <property type="molecule type" value="Genomic_DNA"/>
</dbReference>
<reference evidence="2" key="2">
    <citation type="submission" date="2020-11" db="EMBL/GenBank/DDBJ databases">
        <authorList>
            <person name="McCartney M.A."/>
            <person name="Auch B."/>
            <person name="Kono T."/>
            <person name="Mallez S."/>
            <person name="Becker A."/>
            <person name="Gohl D.M."/>
            <person name="Silverstein K.A.T."/>
            <person name="Koren S."/>
            <person name="Bechman K.B."/>
            <person name="Herman A."/>
            <person name="Abrahante J.E."/>
            <person name="Garbe J."/>
        </authorList>
    </citation>
    <scope>NUCLEOTIDE SEQUENCE</scope>
    <source>
        <strain evidence="2">Duluth1</strain>
        <tissue evidence="2">Whole animal</tissue>
    </source>
</reference>
<comment type="caution">
    <text evidence="2">The sequence shown here is derived from an EMBL/GenBank/DDBJ whole genome shotgun (WGS) entry which is preliminary data.</text>
</comment>
<dbReference type="AlphaFoldDB" id="A0A9D4MVI4"/>
<evidence type="ECO:0000313" key="2">
    <source>
        <dbReference type="EMBL" id="KAH3882534.1"/>
    </source>
</evidence>
<accession>A0A9D4MVI4</accession>
<keyword evidence="3" id="KW-1185">Reference proteome</keyword>
<gene>
    <name evidence="2" type="ORF">DPMN_006475</name>
</gene>
<feature type="non-terminal residue" evidence="2">
    <location>
        <position position="61"/>
    </location>
</feature>
<dbReference type="Proteomes" id="UP000828390">
    <property type="component" value="Unassembled WGS sequence"/>
</dbReference>
<organism evidence="2 3">
    <name type="scientific">Dreissena polymorpha</name>
    <name type="common">Zebra mussel</name>
    <name type="synonym">Mytilus polymorpha</name>
    <dbReference type="NCBI Taxonomy" id="45954"/>
    <lineage>
        <taxon>Eukaryota</taxon>
        <taxon>Metazoa</taxon>
        <taxon>Spiralia</taxon>
        <taxon>Lophotrochozoa</taxon>
        <taxon>Mollusca</taxon>
        <taxon>Bivalvia</taxon>
        <taxon>Autobranchia</taxon>
        <taxon>Heteroconchia</taxon>
        <taxon>Euheterodonta</taxon>
        <taxon>Imparidentia</taxon>
        <taxon>Neoheterodontei</taxon>
        <taxon>Myida</taxon>
        <taxon>Dreissenoidea</taxon>
        <taxon>Dreissenidae</taxon>
        <taxon>Dreissena</taxon>
    </lineage>
</organism>
<evidence type="ECO:0000256" key="1">
    <source>
        <dbReference type="SAM" id="MobiDB-lite"/>
    </source>
</evidence>
<feature type="region of interest" description="Disordered" evidence="1">
    <location>
        <begin position="1"/>
        <end position="44"/>
    </location>
</feature>